<comment type="caution">
    <text evidence="2">The sequence shown here is derived from an EMBL/GenBank/DDBJ whole genome shotgun (WGS) entry which is preliminary data.</text>
</comment>
<proteinExistence type="predicted"/>
<sequence length="432" mass="49031">MVWPFTFFQGTRSSHNSAENPIAELQRKAAEYERNIGELVAENYQLQHRAADCERKIGEVGAENCKLQRKAGDYERKVKELQAENYKLQRRAADCERKIGELGAENCKLQRKDAERKEQMQLQTTRFAAELKAIRNKDFVNIPNLSDAAVQGNWRTLCFSVRQFVSIHLPESLDLSTIEALAGSEAFSWLPNASKTLQAPLFCPILLESWVWHFLCIRIFDPSSTYWAGEEGKTWAILCGGFRDRLSDSGRSHPSASTIAEFHDWRVRSAHFVSKLDKRNPDNMVKAETTNLLKLLEAVTNDREGTGDMYRDAHGIIRQATELDQFFRLARADFHVFITRVKLPLVHPPNLGFQFDPETMERAKVIPVAGQHAGAAVVDLAISPGLIKAGNCDGSNYHHERVLVKLQALCDLQPTLRFLEERRMSVEEGGRH</sequence>
<evidence type="ECO:0000313" key="2">
    <source>
        <dbReference type="EMBL" id="KAK4035110.1"/>
    </source>
</evidence>
<evidence type="ECO:0000256" key="1">
    <source>
        <dbReference type="SAM" id="Coils"/>
    </source>
</evidence>
<keyword evidence="1" id="KW-0175">Coiled coil</keyword>
<name>A0AAN6PB68_9PEZI</name>
<protein>
    <submittedName>
        <fullName evidence="2">Uncharacterized protein</fullName>
    </submittedName>
</protein>
<accession>A0AAN6PB68</accession>
<reference evidence="3" key="1">
    <citation type="journal article" date="2023" name="Mol. Phylogenet. Evol.">
        <title>Genome-scale phylogeny and comparative genomics of the fungal order Sordariales.</title>
        <authorList>
            <person name="Hensen N."/>
            <person name="Bonometti L."/>
            <person name="Westerberg I."/>
            <person name="Brannstrom I.O."/>
            <person name="Guillou S."/>
            <person name="Cros-Aarteil S."/>
            <person name="Calhoun S."/>
            <person name="Haridas S."/>
            <person name="Kuo A."/>
            <person name="Mondo S."/>
            <person name="Pangilinan J."/>
            <person name="Riley R."/>
            <person name="LaButti K."/>
            <person name="Andreopoulos B."/>
            <person name="Lipzen A."/>
            <person name="Chen C."/>
            <person name="Yan M."/>
            <person name="Daum C."/>
            <person name="Ng V."/>
            <person name="Clum A."/>
            <person name="Steindorff A."/>
            <person name="Ohm R.A."/>
            <person name="Martin F."/>
            <person name="Silar P."/>
            <person name="Natvig D.O."/>
            <person name="Lalanne C."/>
            <person name="Gautier V."/>
            <person name="Ament-Velasquez S.L."/>
            <person name="Kruys A."/>
            <person name="Hutchinson M.I."/>
            <person name="Powell A.J."/>
            <person name="Barry K."/>
            <person name="Miller A.N."/>
            <person name="Grigoriev I.V."/>
            <person name="Debuchy R."/>
            <person name="Gladieux P."/>
            <person name="Hiltunen Thoren M."/>
            <person name="Johannesson H."/>
        </authorList>
    </citation>
    <scope>NUCLEOTIDE SEQUENCE [LARGE SCALE GENOMIC DNA]</scope>
    <source>
        <strain evidence="3">CBS 284.82</strain>
    </source>
</reference>
<dbReference type="AlphaFoldDB" id="A0AAN6PB68"/>
<gene>
    <name evidence="2" type="ORF">C8A01DRAFT_18158</name>
</gene>
<organism evidence="2 3">
    <name type="scientific">Parachaetomium inaequale</name>
    <dbReference type="NCBI Taxonomy" id="2588326"/>
    <lineage>
        <taxon>Eukaryota</taxon>
        <taxon>Fungi</taxon>
        <taxon>Dikarya</taxon>
        <taxon>Ascomycota</taxon>
        <taxon>Pezizomycotina</taxon>
        <taxon>Sordariomycetes</taxon>
        <taxon>Sordariomycetidae</taxon>
        <taxon>Sordariales</taxon>
        <taxon>Chaetomiaceae</taxon>
        <taxon>Parachaetomium</taxon>
    </lineage>
</organism>
<dbReference type="EMBL" id="MU854454">
    <property type="protein sequence ID" value="KAK4035110.1"/>
    <property type="molecule type" value="Genomic_DNA"/>
</dbReference>
<feature type="coiled-coil region" evidence="1">
    <location>
        <begin position="15"/>
        <end position="42"/>
    </location>
</feature>
<keyword evidence="3" id="KW-1185">Reference proteome</keyword>
<dbReference type="Proteomes" id="UP001303115">
    <property type="component" value="Unassembled WGS sequence"/>
</dbReference>
<feature type="coiled-coil region" evidence="1">
    <location>
        <begin position="71"/>
        <end position="98"/>
    </location>
</feature>
<evidence type="ECO:0000313" key="3">
    <source>
        <dbReference type="Proteomes" id="UP001303115"/>
    </source>
</evidence>